<feature type="region of interest" description="Disordered" evidence="1">
    <location>
        <begin position="37"/>
        <end position="58"/>
    </location>
</feature>
<gene>
    <name evidence="2" type="ORF">E2C01_031209</name>
</gene>
<dbReference type="AlphaFoldDB" id="A0A5B7EXH9"/>
<reference evidence="2" key="1">
    <citation type="submission" date="2019-05" db="EMBL/GenBank/DDBJ databases">
        <title>Another draft genome of Portunus trituberculatus and its Hox gene families provides insights of decapod evolution.</title>
        <authorList>
            <person name="Jeong J.-H."/>
            <person name="Song I."/>
            <person name="Kim S."/>
            <person name="Choi T."/>
            <person name="Kim D."/>
            <person name="Ryu S."/>
            <person name="Kim W."/>
        </authorList>
    </citation>
    <scope>NUCLEOTIDE SEQUENCE [LARGE SCALE GENOMIC DNA]</scope>
    <source>
        <tissue evidence="2">Muscle</tissue>
    </source>
</reference>
<name>A0A5B7EXH9_PORTR</name>
<protein>
    <submittedName>
        <fullName evidence="2">Uncharacterized protein</fullName>
    </submittedName>
</protein>
<dbReference type="EMBL" id="VSRR010003864">
    <property type="protein sequence ID" value="MPC37719.1"/>
    <property type="molecule type" value="Genomic_DNA"/>
</dbReference>
<evidence type="ECO:0000256" key="1">
    <source>
        <dbReference type="SAM" id="MobiDB-lite"/>
    </source>
</evidence>
<evidence type="ECO:0000313" key="2">
    <source>
        <dbReference type="EMBL" id="MPC37719.1"/>
    </source>
</evidence>
<keyword evidence="3" id="KW-1185">Reference proteome</keyword>
<comment type="caution">
    <text evidence="2">The sequence shown here is derived from an EMBL/GenBank/DDBJ whole genome shotgun (WGS) entry which is preliminary data.</text>
</comment>
<feature type="compositionally biased region" description="Polar residues" evidence="1">
    <location>
        <begin position="46"/>
        <end position="58"/>
    </location>
</feature>
<evidence type="ECO:0000313" key="3">
    <source>
        <dbReference type="Proteomes" id="UP000324222"/>
    </source>
</evidence>
<sequence length="58" mass="6919">MASYYYLLEFRSGQGQSKLFTQNLTWTGKEKWREPKMPQEFHPYCHNTSDGTDARQTQ</sequence>
<accession>A0A5B7EXH9</accession>
<organism evidence="2 3">
    <name type="scientific">Portunus trituberculatus</name>
    <name type="common">Swimming crab</name>
    <name type="synonym">Neptunus trituberculatus</name>
    <dbReference type="NCBI Taxonomy" id="210409"/>
    <lineage>
        <taxon>Eukaryota</taxon>
        <taxon>Metazoa</taxon>
        <taxon>Ecdysozoa</taxon>
        <taxon>Arthropoda</taxon>
        <taxon>Crustacea</taxon>
        <taxon>Multicrustacea</taxon>
        <taxon>Malacostraca</taxon>
        <taxon>Eumalacostraca</taxon>
        <taxon>Eucarida</taxon>
        <taxon>Decapoda</taxon>
        <taxon>Pleocyemata</taxon>
        <taxon>Brachyura</taxon>
        <taxon>Eubrachyura</taxon>
        <taxon>Portunoidea</taxon>
        <taxon>Portunidae</taxon>
        <taxon>Portuninae</taxon>
        <taxon>Portunus</taxon>
    </lineage>
</organism>
<proteinExistence type="predicted"/>
<dbReference type="Proteomes" id="UP000324222">
    <property type="component" value="Unassembled WGS sequence"/>
</dbReference>